<protein>
    <submittedName>
        <fullName evidence="7">Glycosyl transferase family 2</fullName>
    </submittedName>
</protein>
<dbReference type="Gene3D" id="3.90.550.10">
    <property type="entry name" value="Spore Coat Polysaccharide Biosynthesis Protein SpsA, Chain A"/>
    <property type="match status" value="1"/>
</dbReference>
<dbReference type="Pfam" id="PF00535">
    <property type="entry name" value="Glycos_transf_2"/>
    <property type="match status" value="1"/>
</dbReference>
<name>A0A327WQ48_LARAB</name>
<dbReference type="EMBL" id="QLMC01000005">
    <property type="protein sequence ID" value="RAJ94040.1"/>
    <property type="molecule type" value="Genomic_DNA"/>
</dbReference>
<evidence type="ECO:0000313" key="7">
    <source>
        <dbReference type="EMBL" id="RAJ94040.1"/>
    </source>
</evidence>
<keyword evidence="5" id="KW-0460">Magnesium</keyword>
<evidence type="ECO:0000256" key="2">
    <source>
        <dbReference type="ARBA" id="ARBA00006739"/>
    </source>
</evidence>
<dbReference type="RefSeq" id="WP_111629969.1">
    <property type="nucleotide sequence ID" value="NZ_QLMC01000005.1"/>
</dbReference>
<comment type="similarity">
    <text evidence="2">Belongs to the glycosyltransferase 2 family.</text>
</comment>
<sequence length="235" mass="26851">MENSCGITCIIPFYNEGDRIFPVLEVVTALGAFDQIICVDDGSEDDTLARIRQRWPRLTVMRMPENQGKTAAIKRAVQAVESPYVMLMDADLRNLEPNELAQIVRMIGTCPDVDMLIFRRLNAEWFVRMNRADVLLSGERILRTADLRAVLAGPVDGFQLEMAINEYMWKHQKEVCWVPWSAKNTYKMDKRGPVDGFLKDVMMYADILQYIGVVSFVRQMAGFARKPLRGKPVLT</sequence>
<dbReference type="AlphaFoldDB" id="A0A327WQ48"/>
<comment type="caution">
    <text evidence="7">The sequence shown here is derived from an EMBL/GenBank/DDBJ whole genome shotgun (WGS) entry which is preliminary data.</text>
</comment>
<dbReference type="InterPro" id="IPR050256">
    <property type="entry name" value="Glycosyltransferase_2"/>
</dbReference>
<evidence type="ECO:0000256" key="5">
    <source>
        <dbReference type="ARBA" id="ARBA00022842"/>
    </source>
</evidence>
<keyword evidence="4 7" id="KW-0808">Transferase</keyword>
<reference evidence="7 8" key="1">
    <citation type="submission" date="2018-06" db="EMBL/GenBank/DDBJ databases">
        <title>Genomic Encyclopedia of Archaeal and Bacterial Type Strains, Phase II (KMG-II): from individual species to whole genera.</title>
        <authorList>
            <person name="Goeker M."/>
        </authorList>
    </citation>
    <scope>NUCLEOTIDE SEQUENCE [LARGE SCALE GENOMIC DNA]</scope>
    <source>
        <strain evidence="7 8">DSM 21851</strain>
    </source>
</reference>
<dbReference type="InterPro" id="IPR029044">
    <property type="entry name" value="Nucleotide-diphossugar_trans"/>
</dbReference>
<gene>
    <name evidence="7" type="ORF">LX87_03924</name>
</gene>
<dbReference type="Proteomes" id="UP000248790">
    <property type="component" value="Unassembled WGS sequence"/>
</dbReference>
<dbReference type="InterPro" id="IPR001173">
    <property type="entry name" value="Glyco_trans_2-like"/>
</dbReference>
<evidence type="ECO:0000259" key="6">
    <source>
        <dbReference type="Pfam" id="PF00535"/>
    </source>
</evidence>
<dbReference type="GO" id="GO:0016757">
    <property type="term" value="F:glycosyltransferase activity"/>
    <property type="evidence" value="ECO:0007669"/>
    <property type="project" value="UniProtKB-KW"/>
</dbReference>
<comment type="cofactor">
    <cofactor evidence="1">
        <name>Mg(2+)</name>
        <dbReference type="ChEBI" id="CHEBI:18420"/>
    </cofactor>
</comment>
<dbReference type="SUPFAM" id="SSF53448">
    <property type="entry name" value="Nucleotide-diphospho-sugar transferases"/>
    <property type="match status" value="1"/>
</dbReference>
<evidence type="ECO:0000313" key="8">
    <source>
        <dbReference type="Proteomes" id="UP000248790"/>
    </source>
</evidence>
<proteinExistence type="inferred from homology"/>
<keyword evidence="8" id="KW-1185">Reference proteome</keyword>
<accession>A0A327WQ48</accession>
<dbReference type="OrthoDB" id="952827at2"/>
<organism evidence="7 8">
    <name type="scientific">Larkinella arboricola</name>
    <dbReference type="NCBI Taxonomy" id="643671"/>
    <lineage>
        <taxon>Bacteria</taxon>
        <taxon>Pseudomonadati</taxon>
        <taxon>Bacteroidota</taxon>
        <taxon>Cytophagia</taxon>
        <taxon>Cytophagales</taxon>
        <taxon>Spirosomataceae</taxon>
        <taxon>Larkinella</taxon>
    </lineage>
</organism>
<dbReference type="PANTHER" id="PTHR48090">
    <property type="entry name" value="UNDECAPRENYL-PHOSPHATE 4-DEOXY-4-FORMAMIDO-L-ARABINOSE TRANSFERASE-RELATED"/>
    <property type="match status" value="1"/>
</dbReference>
<evidence type="ECO:0000256" key="1">
    <source>
        <dbReference type="ARBA" id="ARBA00001946"/>
    </source>
</evidence>
<feature type="domain" description="Glycosyltransferase 2-like" evidence="6">
    <location>
        <begin position="9"/>
        <end position="128"/>
    </location>
</feature>
<dbReference type="PANTHER" id="PTHR48090:SF10">
    <property type="entry name" value="GLUCOSYL-3-PHOSPHOGLYCERATE SYNTHASE"/>
    <property type="match status" value="1"/>
</dbReference>
<evidence type="ECO:0000256" key="3">
    <source>
        <dbReference type="ARBA" id="ARBA00022676"/>
    </source>
</evidence>
<keyword evidence="3" id="KW-0328">Glycosyltransferase</keyword>
<evidence type="ECO:0000256" key="4">
    <source>
        <dbReference type="ARBA" id="ARBA00022679"/>
    </source>
</evidence>